<dbReference type="RefSeq" id="WP_092427020.1">
    <property type="nucleotide sequence ID" value="NZ_FOXM01000001.1"/>
</dbReference>
<reference evidence="2" key="1">
    <citation type="submission" date="2016-10" db="EMBL/GenBank/DDBJ databases">
        <authorList>
            <person name="Varghese N."/>
            <person name="Submissions S."/>
        </authorList>
    </citation>
    <scope>NUCLEOTIDE SEQUENCE [LARGE SCALE GENOMIC DNA]</scope>
    <source>
        <strain evidence="2">JCM 18195</strain>
    </source>
</reference>
<dbReference type="SUPFAM" id="SSF53254">
    <property type="entry name" value="Phosphoglycerate mutase-like"/>
    <property type="match status" value="1"/>
</dbReference>
<dbReference type="InterPro" id="IPR029033">
    <property type="entry name" value="His_PPase_superfam"/>
</dbReference>
<keyword evidence="2" id="KW-1185">Reference proteome</keyword>
<name>A0A1I5NJS3_9GAMM</name>
<dbReference type="Gene3D" id="3.40.50.1240">
    <property type="entry name" value="Phosphoglycerate mutase-like"/>
    <property type="match status" value="1"/>
</dbReference>
<protein>
    <submittedName>
        <fullName evidence="1">Broad specificity phosphatase PhoE</fullName>
    </submittedName>
</protein>
<evidence type="ECO:0000313" key="1">
    <source>
        <dbReference type="EMBL" id="SFP22065.1"/>
    </source>
</evidence>
<dbReference type="EMBL" id="FOXM01000001">
    <property type="protein sequence ID" value="SFP22065.1"/>
    <property type="molecule type" value="Genomic_DNA"/>
</dbReference>
<sequence length="186" mass="20960">MQIILARHGKPDLHLDSWFTPMAMQDWLRHYDQAGIVADAVPAATRALASAAGLLASSTLPRCVQSAQRLAQGRAVLSEELFCEAELPWPHWLYSKLPPLLWEAMFRLAWFHGLTTHARPRPHTAQRARLAAQRLIQLAREHDSVFLVGHGLLILLIARELLALGWHGPRRPASGYWQCNTYQAPD</sequence>
<proteinExistence type="predicted"/>
<gene>
    <name evidence="1" type="ORF">SAMN05216229_10143</name>
</gene>
<evidence type="ECO:0000313" key="2">
    <source>
        <dbReference type="Proteomes" id="UP000243084"/>
    </source>
</evidence>
<dbReference type="OrthoDB" id="9156506at2"/>
<organism evidence="1 2">
    <name type="scientific">Geopseudomonas sagittaria</name>
    <dbReference type="NCBI Taxonomy" id="1135990"/>
    <lineage>
        <taxon>Bacteria</taxon>
        <taxon>Pseudomonadati</taxon>
        <taxon>Pseudomonadota</taxon>
        <taxon>Gammaproteobacteria</taxon>
        <taxon>Pseudomonadales</taxon>
        <taxon>Pseudomonadaceae</taxon>
        <taxon>Geopseudomonas</taxon>
    </lineage>
</organism>
<dbReference type="Proteomes" id="UP000243084">
    <property type="component" value="Unassembled WGS sequence"/>
</dbReference>
<dbReference type="AlphaFoldDB" id="A0A1I5NJS3"/>
<accession>A0A1I5NJS3</accession>